<evidence type="ECO:0000313" key="1">
    <source>
        <dbReference type="EMBL" id="KAK3081002.1"/>
    </source>
</evidence>
<dbReference type="EMBL" id="JAWDJW010000318">
    <property type="protein sequence ID" value="KAK3081002.1"/>
    <property type="molecule type" value="Genomic_DNA"/>
</dbReference>
<comment type="caution">
    <text evidence="1">The sequence shown here is derived from an EMBL/GenBank/DDBJ whole genome shotgun (WGS) entry which is preliminary data.</text>
</comment>
<gene>
    <name evidence="1" type="ORF">LTS18_011131</name>
</gene>
<evidence type="ECO:0000313" key="2">
    <source>
        <dbReference type="Proteomes" id="UP001186974"/>
    </source>
</evidence>
<proteinExistence type="predicted"/>
<protein>
    <submittedName>
        <fullName evidence="1">Uncharacterized protein</fullName>
    </submittedName>
</protein>
<name>A0ACC3DW17_9PEZI</name>
<accession>A0ACC3DW17</accession>
<organism evidence="1 2">
    <name type="scientific">Coniosporium uncinatum</name>
    <dbReference type="NCBI Taxonomy" id="93489"/>
    <lineage>
        <taxon>Eukaryota</taxon>
        <taxon>Fungi</taxon>
        <taxon>Dikarya</taxon>
        <taxon>Ascomycota</taxon>
        <taxon>Pezizomycotina</taxon>
        <taxon>Dothideomycetes</taxon>
        <taxon>Dothideomycetes incertae sedis</taxon>
        <taxon>Coniosporium</taxon>
    </lineage>
</organism>
<reference evidence="1" key="1">
    <citation type="submission" date="2024-09" db="EMBL/GenBank/DDBJ databases">
        <title>Black Yeasts Isolated from many extreme environments.</title>
        <authorList>
            <person name="Coleine C."/>
            <person name="Stajich J.E."/>
            <person name="Selbmann L."/>
        </authorList>
    </citation>
    <scope>NUCLEOTIDE SEQUENCE</scope>
    <source>
        <strain evidence="1">CCFEE 5737</strain>
    </source>
</reference>
<keyword evidence="2" id="KW-1185">Reference proteome</keyword>
<dbReference type="Proteomes" id="UP001186974">
    <property type="component" value="Unassembled WGS sequence"/>
</dbReference>
<sequence length="195" mass="22001">MSGQRERQFGEPSRMPKVGDLRRGQHSESTQMSSRAVSLEVALRDNLALEDHLAAIAAEESPKDALKRLLSMRSVVSTSSSFAERQQAAVGTHTSFREIGTGSIDKVFEHPGTIWAYKLPLTDDTTKLWNNYRMNRRIESSFEMLGPIAGQTEVPRAVWYATSDTDNFWNENSDRSGAHRKKTRKPGVLFLWRSS</sequence>